<accession>A0A1H2WDY0</accession>
<dbReference type="PANTHER" id="PTHR30514">
    <property type="entry name" value="GLUCOKINASE"/>
    <property type="match status" value="1"/>
</dbReference>
<dbReference type="Pfam" id="PF01418">
    <property type="entry name" value="HTH_6"/>
    <property type="match status" value="1"/>
</dbReference>
<dbReference type="InterPro" id="IPR046348">
    <property type="entry name" value="SIS_dom_sf"/>
</dbReference>
<name>A0A1H2WDY0_9BACI</name>
<dbReference type="GO" id="GO:0003700">
    <property type="term" value="F:DNA-binding transcription factor activity"/>
    <property type="evidence" value="ECO:0007669"/>
    <property type="project" value="InterPro"/>
</dbReference>
<reference evidence="6 7" key="1">
    <citation type="submission" date="2016-10" db="EMBL/GenBank/DDBJ databases">
        <authorList>
            <person name="de Groot N.N."/>
        </authorList>
    </citation>
    <scope>NUCLEOTIDE SEQUENCE [LARGE SCALE GENOMIC DNA]</scope>
    <source>
        <strain evidence="6 7">DSM 23126</strain>
    </source>
</reference>
<dbReference type="InterPro" id="IPR000281">
    <property type="entry name" value="HTH_RpiR"/>
</dbReference>
<keyword evidence="7" id="KW-1185">Reference proteome</keyword>
<dbReference type="GO" id="GO:1901135">
    <property type="term" value="P:carbohydrate derivative metabolic process"/>
    <property type="evidence" value="ECO:0007669"/>
    <property type="project" value="InterPro"/>
</dbReference>
<dbReference type="OrthoDB" id="2930at2"/>
<proteinExistence type="predicted"/>
<evidence type="ECO:0000256" key="2">
    <source>
        <dbReference type="ARBA" id="ARBA00023125"/>
    </source>
</evidence>
<evidence type="ECO:0000313" key="6">
    <source>
        <dbReference type="EMBL" id="SDW78893.1"/>
    </source>
</evidence>
<dbReference type="RefSeq" id="WP_091615378.1">
    <property type="nucleotide sequence ID" value="NZ_FNNC01000005.1"/>
</dbReference>
<dbReference type="InterPro" id="IPR047640">
    <property type="entry name" value="RpiR-like"/>
</dbReference>
<dbReference type="CDD" id="cd05013">
    <property type="entry name" value="SIS_RpiR"/>
    <property type="match status" value="1"/>
</dbReference>
<dbReference type="AlphaFoldDB" id="A0A1H2WDY0"/>
<dbReference type="EMBL" id="FNNC01000005">
    <property type="protein sequence ID" value="SDW78893.1"/>
    <property type="molecule type" value="Genomic_DNA"/>
</dbReference>
<feature type="domain" description="HTH rpiR-type" evidence="4">
    <location>
        <begin position="4"/>
        <end position="80"/>
    </location>
</feature>
<evidence type="ECO:0000259" key="5">
    <source>
        <dbReference type="PROSITE" id="PS51464"/>
    </source>
</evidence>
<gene>
    <name evidence="6" type="ORF">SAMN05421781_2389</name>
</gene>
<feature type="domain" description="SIS" evidence="5">
    <location>
        <begin position="127"/>
        <end position="253"/>
    </location>
</feature>
<organism evidence="6 7">
    <name type="scientific">Marinococcus luteus</name>
    <dbReference type="NCBI Taxonomy" id="1122204"/>
    <lineage>
        <taxon>Bacteria</taxon>
        <taxon>Bacillati</taxon>
        <taxon>Bacillota</taxon>
        <taxon>Bacilli</taxon>
        <taxon>Bacillales</taxon>
        <taxon>Bacillaceae</taxon>
        <taxon>Marinococcus</taxon>
    </lineage>
</organism>
<dbReference type="SUPFAM" id="SSF46689">
    <property type="entry name" value="Homeodomain-like"/>
    <property type="match status" value="1"/>
</dbReference>
<dbReference type="SUPFAM" id="SSF53697">
    <property type="entry name" value="SIS domain"/>
    <property type="match status" value="1"/>
</dbReference>
<keyword evidence="2" id="KW-0238">DNA-binding</keyword>
<dbReference type="InterPro" id="IPR036388">
    <property type="entry name" value="WH-like_DNA-bd_sf"/>
</dbReference>
<dbReference type="Pfam" id="PF01380">
    <property type="entry name" value="SIS"/>
    <property type="match status" value="1"/>
</dbReference>
<dbReference type="InterPro" id="IPR009057">
    <property type="entry name" value="Homeodomain-like_sf"/>
</dbReference>
<keyword evidence="3" id="KW-0804">Transcription</keyword>
<evidence type="ECO:0000256" key="1">
    <source>
        <dbReference type="ARBA" id="ARBA00023015"/>
    </source>
</evidence>
<evidence type="ECO:0000259" key="4">
    <source>
        <dbReference type="PROSITE" id="PS51071"/>
    </source>
</evidence>
<protein>
    <submittedName>
        <fullName evidence="6">Transcriptional regulator, RpiR family</fullName>
    </submittedName>
</protein>
<evidence type="ECO:0000256" key="3">
    <source>
        <dbReference type="ARBA" id="ARBA00023163"/>
    </source>
</evidence>
<dbReference type="Gene3D" id="3.40.50.10490">
    <property type="entry name" value="Glucose-6-phosphate isomerase like protein, domain 1"/>
    <property type="match status" value="1"/>
</dbReference>
<keyword evidence="1" id="KW-0805">Transcription regulation</keyword>
<sequence length="283" mass="31767">MKDINVYKLIAEKMSSMTKAQQKLGRYILQHPNQVTFLKVGELAEEVGVGDATVVRFAVQLGFSGYPALQERMQVSLQQQLSTAEKMYLSEEVYKDEAQGIQQIFHGEQANIQATMKQLDMNAFHQVVQDIVGAGRVYIIANRSAKALGIFMHYYLAMMIDKVEMIELIEEQADTLYGLNEKDLVIGISYARYTKRTTEVFSYAKDKGAKTAALTDNWASPLVPHADSVLTAESQMPALINSFVGPLSVINALLIYTGREKQSGFEKKLQDLEEVWDTFGVFE</sequence>
<dbReference type="STRING" id="1122204.SAMN05421781_2389"/>
<dbReference type="InterPro" id="IPR001347">
    <property type="entry name" value="SIS_dom"/>
</dbReference>
<dbReference type="PROSITE" id="PS51464">
    <property type="entry name" value="SIS"/>
    <property type="match status" value="1"/>
</dbReference>
<evidence type="ECO:0000313" key="7">
    <source>
        <dbReference type="Proteomes" id="UP000199488"/>
    </source>
</evidence>
<dbReference type="PROSITE" id="PS51071">
    <property type="entry name" value="HTH_RPIR"/>
    <property type="match status" value="1"/>
</dbReference>
<dbReference type="InterPro" id="IPR035472">
    <property type="entry name" value="RpiR-like_SIS"/>
</dbReference>
<dbReference type="GO" id="GO:0003677">
    <property type="term" value="F:DNA binding"/>
    <property type="evidence" value="ECO:0007669"/>
    <property type="project" value="UniProtKB-KW"/>
</dbReference>
<dbReference type="Proteomes" id="UP000199488">
    <property type="component" value="Unassembled WGS sequence"/>
</dbReference>
<dbReference type="GO" id="GO:0097367">
    <property type="term" value="F:carbohydrate derivative binding"/>
    <property type="evidence" value="ECO:0007669"/>
    <property type="project" value="InterPro"/>
</dbReference>
<dbReference type="Gene3D" id="1.10.10.10">
    <property type="entry name" value="Winged helix-like DNA-binding domain superfamily/Winged helix DNA-binding domain"/>
    <property type="match status" value="1"/>
</dbReference>
<dbReference type="PANTHER" id="PTHR30514:SF18">
    <property type="entry name" value="RPIR-FAMILY TRANSCRIPTIONAL REGULATOR"/>
    <property type="match status" value="1"/>
</dbReference>